<organism evidence="2">
    <name type="scientific">Lygus hesperus</name>
    <name type="common">Western plant bug</name>
    <dbReference type="NCBI Taxonomy" id="30085"/>
    <lineage>
        <taxon>Eukaryota</taxon>
        <taxon>Metazoa</taxon>
        <taxon>Ecdysozoa</taxon>
        <taxon>Arthropoda</taxon>
        <taxon>Hexapoda</taxon>
        <taxon>Insecta</taxon>
        <taxon>Pterygota</taxon>
        <taxon>Neoptera</taxon>
        <taxon>Paraneoptera</taxon>
        <taxon>Hemiptera</taxon>
        <taxon>Heteroptera</taxon>
        <taxon>Panheteroptera</taxon>
        <taxon>Cimicomorpha</taxon>
        <taxon>Miridae</taxon>
        <taxon>Mirini</taxon>
        <taxon>Lygus</taxon>
    </lineage>
</organism>
<gene>
    <name evidence="2" type="primary">Ndufv3_0</name>
    <name evidence="2" type="ORF">CM83_4444</name>
</gene>
<accession>A0A0A9Z8K3</accession>
<dbReference type="EMBL" id="GBHO01002830">
    <property type="protein sequence ID" value="JAG40774.1"/>
    <property type="molecule type" value="Transcribed_RNA"/>
</dbReference>
<name>A0A0A9Z8K3_LYGHE</name>
<keyword evidence="2" id="KW-0830">Ubiquinone</keyword>
<feature type="compositionally biased region" description="Basic and acidic residues" evidence="1">
    <location>
        <begin position="98"/>
        <end position="112"/>
    </location>
</feature>
<feature type="region of interest" description="Disordered" evidence="1">
    <location>
        <begin position="93"/>
        <end position="112"/>
    </location>
</feature>
<evidence type="ECO:0000313" key="3">
    <source>
        <dbReference type="EMBL" id="JAG63076.1"/>
    </source>
</evidence>
<dbReference type="AlphaFoldDB" id="A0A0A9Z8K3"/>
<evidence type="ECO:0000256" key="1">
    <source>
        <dbReference type="SAM" id="MobiDB-lite"/>
    </source>
</evidence>
<dbReference type="GO" id="GO:0005739">
    <property type="term" value="C:mitochondrion"/>
    <property type="evidence" value="ECO:0007669"/>
    <property type="project" value="InterPro"/>
</dbReference>
<dbReference type="EMBL" id="GBRD01002745">
    <property type="protein sequence ID" value="JAG63076.1"/>
    <property type="molecule type" value="Transcribed_RNA"/>
</dbReference>
<evidence type="ECO:0000313" key="2">
    <source>
        <dbReference type="EMBL" id="JAG40774.1"/>
    </source>
</evidence>
<protein>
    <submittedName>
        <fullName evidence="2">NADH dehydrogenase [ubiquinone] flavoprotein 3, mitochondrial</fullName>
    </submittedName>
</protein>
<reference evidence="2" key="2">
    <citation type="submission" date="2014-07" db="EMBL/GenBank/DDBJ databases">
        <authorList>
            <person name="Hull J."/>
        </authorList>
    </citation>
    <scope>NUCLEOTIDE SEQUENCE</scope>
</reference>
<dbReference type="Pfam" id="PF15880">
    <property type="entry name" value="NDUFV3"/>
    <property type="match status" value="1"/>
</dbReference>
<dbReference type="GO" id="GO:0045271">
    <property type="term" value="C:respiratory chain complex I"/>
    <property type="evidence" value="ECO:0007669"/>
    <property type="project" value="InterPro"/>
</dbReference>
<reference evidence="3" key="3">
    <citation type="submission" date="2014-09" db="EMBL/GenBank/DDBJ databases">
        <authorList>
            <person name="Magalhaes I.L.F."/>
            <person name="Oliveira U."/>
            <person name="Santos F.R."/>
            <person name="Vidigal T.H.D.A."/>
            <person name="Brescovit A.D."/>
            <person name="Santos A.J."/>
        </authorList>
    </citation>
    <scope>NUCLEOTIDE SEQUENCE</scope>
</reference>
<dbReference type="InterPro" id="IPR026193">
    <property type="entry name" value="NDUFV3"/>
</dbReference>
<reference evidence="2" key="1">
    <citation type="journal article" date="2014" name="PLoS ONE">
        <title>Transcriptome-Based Identification of ABC Transporters in the Western Tarnished Plant Bug Lygus hesperus.</title>
        <authorList>
            <person name="Hull J.J."/>
            <person name="Chaney K."/>
            <person name="Geib S.M."/>
            <person name="Fabrick J.A."/>
            <person name="Brent C.S."/>
            <person name="Walsh D."/>
            <person name="Lavine L.C."/>
        </authorList>
    </citation>
    <scope>NUCLEOTIDE SEQUENCE</scope>
</reference>
<proteinExistence type="predicted"/>
<sequence length="112" mass="12929">MKPQHLSRFSNALLAIKELRTKNRPISAAKTLQAASNKFPGFSKEVIEPNCNDVGPGAMKEGSYQNPEYFCYNEYSYYELHILLRTFRIPQPSSLSKQDQHKMDERKNKSKC</sequence>